<dbReference type="InterPro" id="IPR011598">
    <property type="entry name" value="bHLH_dom"/>
</dbReference>
<dbReference type="Gene3D" id="4.10.280.10">
    <property type="entry name" value="Helix-loop-helix DNA-binding domain"/>
    <property type="match status" value="1"/>
</dbReference>
<dbReference type="Proteomes" id="UP001415857">
    <property type="component" value="Unassembled WGS sequence"/>
</dbReference>
<evidence type="ECO:0000259" key="6">
    <source>
        <dbReference type="PROSITE" id="PS50888"/>
    </source>
</evidence>
<evidence type="ECO:0000256" key="2">
    <source>
        <dbReference type="ARBA" id="ARBA00023015"/>
    </source>
</evidence>
<name>A0AAP0WZ58_LIQFO</name>
<dbReference type="EMBL" id="JBBPBK010000005">
    <property type="protein sequence ID" value="KAK9284797.1"/>
    <property type="molecule type" value="Genomic_DNA"/>
</dbReference>
<proteinExistence type="predicted"/>
<sequence length="353" mass="39674">MDITSAKWLSELGMEDHTFINQCQMNSLDDQSFDEFNSFSSNSYTSYLNFDTKGTPPNISSSSIKTSLIDGEKPPKQLKMDRWNSCTAVHMTPKAASSSSSQLISFENNSPGIGSQKLYGNLDCTMKPKDKTVTQGNMNLPSLISQGSYENQNYHSPNSGQGTQRTTFTRTPLHAQDHVLAERKRREKLTQRFVALSALLPGLKKMDKASVLGDAIKHLQHLEEHVKKLEEQTAKKTMESVVFVKRTRLSAEDDTSSSDENFVSCSNQPLPEIEARVSEKDVLIRIHCEKHKGFIVKILSEIEKLDLTVTNSSVLPFGNYAMDITVVAQMDVEFCMTVKDLVRNLRQAFLKFM</sequence>
<dbReference type="AlphaFoldDB" id="A0AAP0WZ58"/>
<dbReference type="GO" id="GO:0046983">
    <property type="term" value="F:protein dimerization activity"/>
    <property type="evidence" value="ECO:0007669"/>
    <property type="project" value="InterPro"/>
</dbReference>
<dbReference type="SMART" id="SM00353">
    <property type="entry name" value="HLH"/>
    <property type="match status" value="1"/>
</dbReference>
<evidence type="ECO:0000256" key="3">
    <source>
        <dbReference type="ARBA" id="ARBA00023163"/>
    </source>
</evidence>
<comment type="subcellular location">
    <subcellularLocation>
        <location evidence="1">Nucleus</location>
    </subcellularLocation>
</comment>
<keyword evidence="2" id="KW-0805">Transcription regulation</keyword>
<evidence type="ECO:0000313" key="7">
    <source>
        <dbReference type="EMBL" id="KAK9284797.1"/>
    </source>
</evidence>
<dbReference type="SUPFAM" id="SSF47459">
    <property type="entry name" value="HLH, helix-loop-helix DNA-binding domain"/>
    <property type="match status" value="1"/>
</dbReference>
<evidence type="ECO:0000256" key="5">
    <source>
        <dbReference type="SAM" id="Coils"/>
    </source>
</evidence>
<dbReference type="InterPro" id="IPR036638">
    <property type="entry name" value="HLH_DNA-bd_sf"/>
</dbReference>
<reference evidence="7 8" key="1">
    <citation type="journal article" date="2024" name="Plant J.">
        <title>Genome sequences and population genomics reveal climatic adaptation and genomic divergence between two closely related sweetgum species.</title>
        <authorList>
            <person name="Xu W.Q."/>
            <person name="Ren C.Q."/>
            <person name="Zhang X.Y."/>
            <person name="Comes H.P."/>
            <person name="Liu X.H."/>
            <person name="Li Y.G."/>
            <person name="Kettle C.J."/>
            <person name="Jalonen R."/>
            <person name="Gaisberger H."/>
            <person name="Ma Y.Z."/>
            <person name="Qiu Y.X."/>
        </authorList>
    </citation>
    <scope>NUCLEOTIDE SEQUENCE [LARGE SCALE GENOMIC DNA]</scope>
    <source>
        <strain evidence="7">Hangzhou</strain>
    </source>
</reference>
<organism evidence="7 8">
    <name type="scientific">Liquidambar formosana</name>
    <name type="common">Formosan gum</name>
    <dbReference type="NCBI Taxonomy" id="63359"/>
    <lineage>
        <taxon>Eukaryota</taxon>
        <taxon>Viridiplantae</taxon>
        <taxon>Streptophyta</taxon>
        <taxon>Embryophyta</taxon>
        <taxon>Tracheophyta</taxon>
        <taxon>Spermatophyta</taxon>
        <taxon>Magnoliopsida</taxon>
        <taxon>eudicotyledons</taxon>
        <taxon>Gunneridae</taxon>
        <taxon>Pentapetalae</taxon>
        <taxon>Saxifragales</taxon>
        <taxon>Altingiaceae</taxon>
        <taxon>Liquidambar</taxon>
    </lineage>
</organism>
<dbReference type="PANTHER" id="PTHR45959:SF2">
    <property type="entry name" value="BHLH TRANSCRIPTION FACTOR"/>
    <property type="match status" value="1"/>
</dbReference>
<dbReference type="PANTHER" id="PTHR45959">
    <property type="entry name" value="BHLH TRANSCRIPTION FACTOR"/>
    <property type="match status" value="1"/>
</dbReference>
<evidence type="ECO:0000313" key="8">
    <source>
        <dbReference type="Proteomes" id="UP001415857"/>
    </source>
</evidence>
<evidence type="ECO:0000256" key="4">
    <source>
        <dbReference type="ARBA" id="ARBA00023242"/>
    </source>
</evidence>
<protein>
    <recommendedName>
        <fullName evidence="6">BHLH domain-containing protein</fullName>
    </recommendedName>
</protein>
<dbReference type="GO" id="GO:0005634">
    <property type="term" value="C:nucleus"/>
    <property type="evidence" value="ECO:0007669"/>
    <property type="project" value="UniProtKB-SubCell"/>
</dbReference>
<keyword evidence="8" id="KW-1185">Reference proteome</keyword>
<evidence type="ECO:0000256" key="1">
    <source>
        <dbReference type="ARBA" id="ARBA00004123"/>
    </source>
</evidence>
<gene>
    <name evidence="7" type="ORF">L1049_023974</name>
</gene>
<keyword evidence="4" id="KW-0539">Nucleus</keyword>
<dbReference type="CDD" id="cd11452">
    <property type="entry name" value="bHLH_AtNAI1_like"/>
    <property type="match status" value="1"/>
</dbReference>
<feature type="domain" description="BHLH" evidence="6">
    <location>
        <begin position="173"/>
        <end position="222"/>
    </location>
</feature>
<keyword evidence="5" id="KW-0175">Coiled coil</keyword>
<feature type="coiled-coil region" evidence="5">
    <location>
        <begin position="212"/>
        <end position="239"/>
    </location>
</feature>
<keyword evidence="3" id="KW-0804">Transcription</keyword>
<comment type="caution">
    <text evidence="7">The sequence shown here is derived from an EMBL/GenBank/DDBJ whole genome shotgun (WGS) entry which is preliminary data.</text>
</comment>
<dbReference type="Pfam" id="PF22754">
    <property type="entry name" value="bHLH-TF_ACT-like_plant"/>
    <property type="match status" value="1"/>
</dbReference>
<dbReference type="InterPro" id="IPR054502">
    <property type="entry name" value="bHLH-TF_ACT-like_plant"/>
</dbReference>
<dbReference type="PROSITE" id="PS50888">
    <property type="entry name" value="BHLH"/>
    <property type="match status" value="1"/>
</dbReference>
<dbReference type="InterPro" id="IPR052610">
    <property type="entry name" value="bHLH_transcription_regulator"/>
</dbReference>
<dbReference type="Pfam" id="PF00010">
    <property type="entry name" value="HLH"/>
    <property type="match status" value="1"/>
</dbReference>
<dbReference type="GO" id="GO:0080090">
    <property type="term" value="P:regulation of primary metabolic process"/>
    <property type="evidence" value="ECO:0007669"/>
    <property type="project" value="UniProtKB-ARBA"/>
</dbReference>
<accession>A0AAP0WZ58</accession>